<evidence type="ECO:0000256" key="2">
    <source>
        <dbReference type="ARBA" id="ARBA00009969"/>
    </source>
</evidence>
<reference evidence="7 8" key="1">
    <citation type="submission" date="2016-10" db="EMBL/GenBank/DDBJ databases">
        <authorList>
            <person name="de Groot N.N."/>
        </authorList>
    </citation>
    <scope>NUCLEOTIDE SEQUENCE [LARGE SCALE GENOMIC DNA]</scope>
    <source>
        <strain evidence="7 8">PYCC 4715</strain>
    </source>
</reference>
<organism evidence="7 8">
    <name type="scientific">Sungouiella intermedia</name>
    <dbReference type="NCBI Taxonomy" id="45354"/>
    <lineage>
        <taxon>Eukaryota</taxon>
        <taxon>Fungi</taxon>
        <taxon>Dikarya</taxon>
        <taxon>Ascomycota</taxon>
        <taxon>Saccharomycotina</taxon>
        <taxon>Pichiomycetes</taxon>
        <taxon>Metschnikowiaceae</taxon>
        <taxon>Sungouiella</taxon>
    </lineage>
</organism>
<evidence type="ECO:0000256" key="3">
    <source>
        <dbReference type="ARBA" id="ARBA00022692"/>
    </source>
</evidence>
<evidence type="ECO:0000313" key="7">
    <source>
        <dbReference type="EMBL" id="SGZ59001.1"/>
    </source>
</evidence>
<gene>
    <name evidence="7" type="ORF">SAMEA4029009_CIC11G00000003129</name>
</gene>
<feature type="transmembrane region" description="Helical" evidence="6">
    <location>
        <begin position="120"/>
        <end position="137"/>
    </location>
</feature>
<feature type="transmembrane region" description="Helical" evidence="6">
    <location>
        <begin position="15"/>
        <end position="35"/>
    </location>
</feature>
<feature type="transmembrane region" description="Helical" evidence="6">
    <location>
        <begin position="157"/>
        <end position="183"/>
    </location>
</feature>
<keyword evidence="5 6" id="KW-0472">Membrane</keyword>
<keyword evidence="4 6" id="KW-1133">Transmembrane helix</keyword>
<comment type="subcellular location">
    <subcellularLocation>
        <location evidence="1">Membrane</location>
        <topology evidence="1">Multi-pass membrane protein</topology>
    </subcellularLocation>
</comment>
<evidence type="ECO:0000256" key="6">
    <source>
        <dbReference type="SAM" id="Phobius"/>
    </source>
</evidence>
<dbReference type="GO" id="GO:0016020">
    <property type="term" value="C:membrane"/>
    <property type="evidence" value="ECO:0007669"/>
    <property type="project" value="UniProtKB-SubCell"/>
</dbReference>
<feature type="transmembrane region" description="Helical" evidence="6">
    <location>
        <begin position="242"/>
        <end position="261"/>
    </location>
</feature>
<feature type="transmembrane region" description="Helical" evidence="6">
    <location>
        <begin position="74"/>
        <end position="100"/>
    </location>
</feature>
<dbReference type="InterPro" id="IPR007568">
    <property type="entry name" value="RTA1"/>
</dbReference>
<evidence type="ECO:0000256" key="4">
    <source>
        <dbReference type="ARBA" id="ARBA00022989"/>
    </source>
</evidence>
<protein>
    <submittedName>
        <fullName evidence="7">CIC11C00000003129</fullName>
    </submittedName>
</protein>
<dbReference type="Proteomes" id="UP000182259">
    <property type="component" value="Chromosome VII"/>
</dbReference>
<keyword evidence="3 6" id="KW-0812">Transmembrane</keyword>
<dbReference type="EMBL" id="LT635770">
    <property type="protein sequence ID" value="SGZ59001.1"/>
    <property type="molecule type" value="Genomic_DNA"/>
</dbReference>
<evidence type="ECO:0000256" key="5">
    <source>
        <dbReference type="ARBA" id="ARBA00023136"/>
    </source>
</evidence>
<evidence type="ECO:0000313" key="8">
    <source>
        <dbReference type="Proteomes" id="UP000182259"/>
    </source>
</evidence>
<feature type="transmembrane region" description="Helical" evidence="6">
    <location>
        <begin position="204"/>
        <end position="227"/>
    </location>
</feature>
<proteinExistence type="inferred from homology"/>
<comment type="similarity">
    <text evidence="2">Belongs to the lipid-translocating exporter (LTE) (TC 9.A.26.1) family.</text>
</comment>
<evidence type="ECO:0000256" key="1">
    <source>
        <dbReference type="ARBA" id="ARBA00004141"/>
    </source>
</evidence>
<dbReference type="Pfam" id="PF04479">
    <property type="entry name" value="RTA1"/>
    <property type="match status" value="1"/>
</dbReference>
<sequence length="289" mass="32218">MSGNSLYNYKPSQTGAAVFAILFALVTLVAAFQLVRILRRNTDSKVWVNLPFILGGVLEVLGYIARIFSAKNPASLGLFAGLVVCILVSPALFAASIYMVLGRVIVAVGAEGYSLIRLKWLTKIFVLGDILSFLLQGSGSGLMSQEENGPQRVGKAIVIIGLVCQILFFSSFMIVTVVFQYRMTQNPTIKSMYSRYLPSKGRNWQMVIVTLFACSLLILVRCIVRTIEFVQGWNGYIMSHEVYLFVFDSALMFLTMVVYVCQDVGAFFHFSYEELVSRRFGGKEELLLL</sequence>
<feature type="transmembrane region" description="Helical" evidence="6">
    <location>
        <begin position="47"/>
        <end position="68"/>
    </location>
</feature>
<name>A0A1L0C5T8_9ASCO</name>
<dbReference type="PANTHER" id="PTHR31465:SF1">
    <property type="entry name" value="PROTEIN RTA1-RELATED"/>
    <property type="match status" value="1"/>
</dbReference>
<dbReference type="AlphaFoldDB" id="A0A1L0C5T8"/>
<dbReference type="PANTHER" id="PTHR31465">
    <property type="entry name" value="PROTEIN RTA1-RELATED"/>
    <property type="match status" value="1"/>
</dbReference>
<accession>A0A1L0C5T8</accession>